<reference evidence="1 2" key="1">
    <citation type="submission" date="2023-07" db="EMBL/GenBank/DDBJ databases">
        <title>Paenibacillus sp. JX-17 nov. isolated from soil.</title>
        <authorList>
            <person name="Wan Y."/>
            <person name="Liu B."/>
        </authorList>
    </citation>
    <scope>NUCLEOTIDE SEQUENCE [LARGE SCALE GENOMIC DNA]</scope>
    <source>
        <strain evidence="1 2">JX-17</strain>
    </source>
</reference>
<dbReference type="Proteomes" id="UP001240171">
    <property type="component" value="Unassembled WGS sequence"/>
</dbReference>
<organism evidence="1 2">
    <name type="scientific">Paenibacillus lacisoli</name>
    <dbReference type="NCBI Taxonomy" id="3064525"/>
    <lineage>
        <taxon>Bacteria</taxon>
        <taxon>Bacillati</taxon>
        <taxon>Bacillota</taxon>
        <taxon>Bacilli</taxon>
        <taxon>Bacillales</taxon>
        <taxon>Paenibacillaceae</taxon>
        <taxon>Paenibacillus</taxon>
    </lineage>
</organism>
<dbReference type="EMBL" id="JAUQTB010000005">
    <property type="protein sequence ID" value="MDO7907011.1"/>
    <property type="molecule type" value="Genomic_DNA"/>
</dbReference>
<keyword evidence="2" id="KW-1185">Reference proteome</keyword>
<comment type="caution">
    <text evidence="1">The sequence shown here is derived from an EMBL/GenBank/DDBJ whole genome shotgun (WGS) entry which is preliminary data.</text>
</comment>
<proteinExistence type="predicted"/>
<evidence type="ECO:0000313" key="1">
    <source>
        <dbReference type="EMBL" id="MDO7907011.1"/>
    </source>
</evidence>
<dbReference type="Gene3D" id="3.30.470.20">
    <property type="entry name" value="ATP-grasp fold, B domain"/>
    <property type="match status" value="1"/>
</dbReference>
<gene>
    <name evidence="1" type="ORF">Q5741_11350</name>
</gene>
<dbReference type="SUPFAM" id="SSF56059">
    <property type="entry name" value="Glutathione synthetase ATP-binding domain-like"/>
    <property type="match status" value="1"/>
</dbReference>
<name>A0ABT9CCM1_9BACL</name>
<accession>A0ABT9CCM1</accession>
<dbReference type="Pfam" id="PF14398">
    <property type="entry name" value="ATPgrasp_YheCD"/>
    <property type="match status" value="1"/>
</dbReference>
<evidence type="ECO:0000313" key="2">
    <source>
        <dbReference type="Proteomes" id="UP001240171"/>
    </source>
</evidence>
<protein>
    <submittedName>
        <fullName evidence="1">YheC/YheD family protein</fullName>
    </submittedName>
</protein>
<sequence length="382" mass="43076">MLKQYVGILLNSRMYQGVPRMRTRPEYLFHYETAGAAYGLTPCYLRLEDIHPASGNCLAYVWDQYEYRQQRIPIPDVIHNRALYSGESSHRKLDRLLAGGIQVYNARNRYAKDQIQLLLAEDPLIWQHLPHSTVATPDSLEHMLSRYGDIVIKPANGSVGRGIMRLSLRSRGGWELQCENPAQPGRWMTLPLPSRQLPPFVKRRISSRTYLAQETLPLAAIEGRPYDLRVTVQRGGQGSWDVTGMFAKVAPGHTFVSNVAQGATALPAAEALQLSFPHISTDSLLHQIRELSLRIAQHLASRLPHLADLGLDIGITGTGELYFIESNGRDQRYGFRLAGMSAAWKDSYWRPMAYARWLLDQPAAPYTPLFSPASPPEGKNFW</sequence>
<dbReference type="RefSeq" id="WP_305024211.1">
    <property type="nucleotide sequence ID" value="NZ_JAUQTB010000005.1"/>
</dbReference>
<dbReference type="InterPro" id="IPR026838">
    <property type="entry name" value="YheC/D"/>
</dbReference>